<evidence type="ECO:0000313" key="5">
    <source>
        <dbReference type="Proteomes" id="UP000243540"/>
    </source>
</evidence>
<comment type="caution">
    <text evidence="4">The sequence shown here is derived from an EMBL/GenBank/DDBJ whole genome shotgun (WGS) entry which is preliminary data.</text>
</comment>
<gene>
    <name evidence="4" type="ORF">B9T39_02510</name>
</gene>
<feature type="transmembrane region" description="Helical" evidence="3">
    <location>
        <begin position="142"/>
        <end position="163"/>
    </location>
</feature>
<feature type="region of interest" description="Disordered" evidence="2">
    <location>
        <begin position="263"/>
        <end position="301"/>
    </location>
</feature>
<keyword evidence="3" id="KW-0472">Membrane</keyword>
<dbReference type="Pfam" id="PF04977">
    <property type="entry name" value="DivIC"/>
    <property type="match status" value="1"/>
</dbReference>
<keyword evidence="3" id="KW-0812">Transmembrane</keyword>
<feature type="compositionally biased region" description="Polar residues" evidence="2">
    <location>
        <begin position="272"/>
        <end position="284"/>
    </location>
</feature>
<dbReference type="InterPro" id="IPR007060">
    <property type="entry name" value="FtsL/DivIC"/>
</dbReference>
<feature type="compositionally biased region" description="Low complexity" evidence="2">
    <location>
        <begin position="285"/>
        <end position="301"/>
    </location>
</feature>
<evidence type="ECO:0000313" key="4">
    <source>
        <dbReference type="EMBL" id="OTA29724.1"/>
    </source>
</evidence>
<feature type="compositionally biased region" description="Low complexity" evidence="2">
    <location>
        <begin position="11"/>
        <end position="33"/>
    </location>
</feature>
<reference evidence="4 5" key="1">
    <citation type="submission" date="2017-04" db="EMBL/GenBank/DDBJ databases">
        <title>Draft genome sequences of Alloscardovia macacae UMA81211 and UMA81212 isolated from the feces of a rhesus macaque (Macaca mulatta).</title>
        <authorList>
            <person name="Albert K."/>
            <person name="Sela D.A."/>
        </authorList>
    </citation>
    <scope>NUCLEOTIDE SEQUENCE [LARGE SCALE GENOMIC DNA]</scope>
    <source>
        <strain evidence="4 5">UMA81212</strain>
    </source>
</reference>
<evidence type="ECO:0008006" key="6">
    <source>
        <dbReference type="Google" id="ProtNLM"/>
    </source>
</evidence>
<dbReference type="Proteomes" id="UP000243540">
    <property type="component" value="Unassembled WGS sequence"/>
</dbReference>
<feature type="coiled-coil region" evidence="1">
    <location>
        <begin position="173"/>
        <end position="200"/>
    </location>
</feature>
<keyword evidence="3" id="KW-1133">Transmembrane helix</keyword>
<dbReference type="AlphaFoldDB" id="A0A1Y2T1S7"/>
<evidence type="ECO:0000256" key="1">
    <source>
        <dbReference type="SAM" id="Coils"/>
    </source>
</evidence>
<feature type="compositionally biased region" description="Basic residues" evidence="2">
    <location>
        <begin position="1"/>
        <end position="10"/>
    </location>
</feature>
<sequence length="301" mass="32906">MADRTRRHLSSPRSSSQQSSERSSERSSQTPRSAHSGRSVPKSSMQKRGMERSASTSRNSSRGHNAGETHKVRDELRAIHRSTSQEHGRYNGHSSRSARKEPRAGWPRMSGYSGSRSASGTGTQAATRATPRAAAGASRQGSVFFIVGVIILLIALLNITLVLRSYAQNVGQLNAVKNQEAQLIRQKADLENDIQRWSDDAYVTAQARQRLGFIYPGERSVLVKNAPKDAQPDAARKTTADTKPKLPWYTELLYSIENTDQAEKIGSEDVQSEQAAHAQTGQGMSSQNASSQNANSQTSQN</sequence>
<name>A0A1Y2T1S7_9BIFI</name>
<evidence type="ECO:0000256" key="2">
    <source>
        <dbReference type="SAM" id="MobiDB-lite"/>
    </source>
</evidence>
<dbReference type="STRING" id="1160091.B9T39_02510"/>
<evidence type="ECO:0000256" key="3">
    <source>
        <dbReference type="SAM" id="Phobius"/>
    </source>
</evidence>
<accession>A0A1Y2T1S7</accession>
<dbReference type="OrthoDB" id="5187715at2"/>
<proteinExistence type="predicted"/>
<dbReference type="EMBL" id="NEKC01000004">
    <property type="protein sequence ID" value="OTA29724.1"/>
    <property type="molecule type" value="Genomic_DNA"/>
</dbReference>
<keyword evidence="1" id="KW-0175">Coiled coil</keyword>
<protein>
    <recommendedName>
        <fullName evidence="6">Septum formation initiator</fullName>
    </recommendedName>
</protein>
<organism evidence="4 5">
    <name type="scientific">Alloscardovia macacae</name>
    <dbReference type="NCBI Taxonomy" id="1160091"/>
    <lineage>
        <taxon>Bacteria</taxon>
        <taxon>Bacillati</taxon>
        <taxon>Actinomycetota</taxon>
        <taxon>Actinomycetes</taxon>
        <taxon>Bifidobacteriales</taxon>
        <taxon>Bifidobacteriaceae</taxon>
        <taxon>Alloscardovia</taxon>
    </lineage>
</organism>
<feature type="region of interest" description="Disordered" evidence="2">
    <location>
        <begin position="1"/>
        <end position="134"/>
    </location>
</feature>
<feature type="compositionally biased region" description="Polar residues" evidence="2">
    <location>
        <begin position="53"/>
        <end position="63"/>
    </location>
</feature>
<feature type="compositionally biased region" description="Low complexity" evidence="2">
    <location>
        <begin position="114"/>
        <end position="134"/>
    </location>
</feature>
<feature type="compositionally biased region" description="Basic and acidic residues" evidence="2">
    <location>
        <begin position="65"/>
        <end position="89"/>
    </location>
</feature>